<dbReference type="EMBL" id="LAZR01048727">
    <property type="protein sequence ID" value="KKK91280.1"/>
    <property type="molecule type" value="Genomic_DNA"/>
</dbReference>
<gene>
    <name evidence="1" type="ORF">LCGC14_2714560</name>
</gene>
<feature type="non-terminal residue" evidence="1">
    <location>
        <position position="1"/>
    </location>
</feature>
<sequence length="59" mass="6766">IVDWDLYIFLEKNSNNVPPGAPSSKTLFCSPLHVYLDCYPGRTERNAVYDPTQKPPRIQ</sequence>
<accession>A0A0F8ZZK4</accession>
<comment type="caution">
    <text evidence="1">The sequence shown here is derived from an EMBL/GenBank/DDBJ whole genome shotgun (WGS) entry which is preliminary data.</text>
</comment>
<protein>
    <submittedName>
        <fullName evidence="1">Uncharacterized protein</fullName>
    </submittedName>
</protein>
<proteinExistence type="predicted"/>
<dbReference type="AlphaFoldDB" id="A0A0F8ZZK4"/>
<evidence type="ECO:0000313" key="1">
    <source>
        <dbReference type="EMBL" id="KKK91280.1"/>
    </source>
</evidence>
<organism evidence="1">
    <name type="scientific">marine sediment metagenome</name>
    <dbReference type="NCBI Taxonomy" id="412755"/>
    <lineage>
        <taxon>unclassified sequences</taxon>
        <taxon>metagenomes</taxon>
        <taxon>ecological metagenomes</taxon>
    </lineage>
</organism>
<name>A0A0F8ZZK4_9ZZZZ</name>
<reference evidence="1" key="1">
    <citation type="journal article" date="2015" name="Nature">
        <title>Complex archaea that bridge the gap between prokaryotes and eukaryotes.</title>
        <authorList>
            <person name="Spang A."/>
            <person name="Saw J.H."/>
            <person name="Jorgensen S.L."/>
            <person name="Zaremba-Niedzwiedzka K."/>
            <person name="Martijn J."/>
            <person name="Lind A.E."/>
            <person name="van Eijk R."/>
            <person name="Schleper C."/>
            <person name="Guy L."/>
            <person name="Ettema T.J."/>
        </authorList>
    </citation>
    <scope>NUCLEOTIDE SEQUENCE</scope>
</reference>